<comment type="subcellular location">
    <subcellularLocation>
        <location evidence="1 13">Nucleus</location>
    </subcellularLocation>
</comment>
<dbReference type="Gene3D" id="2.60.120.650">
    <property type="entry name" value="Cupin"/>
    <property type="match status" value="1"/>
</dbReference>
<dbReference type="PANTHER" id="PTHR13096:SF8">
    <property type="entry name" value="RIBOSOMAL OXYGENASE 1"/>
    <property type="match status" value="1"/>
</dbReference>
<dbReference type="PROSITE" id="PS51184">
    <property type="entry name" value="JMJC"/>
    <property type="match status" value="1"/>
</dbReference>
<organism evidence="15 16">
    <name type="scientific">Gnathostoma spinigerum</name>
    <dbReference type="NCBI Taxonomy" id="75299"/>
    <lineage>
        <taxon>Eukaryota</taxon>
        <taxon>Metazoa</taxon>
        <taxon>Ecdysozoa</taxon>
        <taxon>Nematoda</taxon>
        <taxon>Chromadorea</taxon>
        <taxon>Rhabditida</taxon>
        <taxon>Spirurina</taxon>
        <taxon>Gnathostomatomorpha</taxon>
        <taxon>Gnathostomatoidea</taxon>
        <taxon>Gnathostomatidae</taxon>
        <taxon>Gnathostoma</taxon>
    </lineage>
</organism>
<feature type="domain" description="JmjC" evidence="14">
    <location>
        <begin position="62"/>
        <end position="206"/>
    </location>
</feature>
<comment type="similarity">
    <text evidence="2">Belongs to the ROX family. NO66 subfamily.</text>
</comment>
<evidence type="ECO:0000256" key="6">
    <source>
        <dbReference type="ARBA" id="ARBA00022964"/>
    </source>
</evidence>
<proteinExistence type="inferred from homology"/>
<evidence type="ECO:0000256" key="7">
    <source>
        <dbReference type="ARBA" id="ARBA00023002"/>
    </source>
</evidence>
<dbReference type="SUPFAM" id="SSF51197">
    <property type="entry name" value="Clavaminate synthase-like"/>
    <property type="match status" value="1"/>
</dbReference>
<dbReference type="EC" id="1.14.11.27" evidence="13"/>
<evidence type="ECO:0000256" key="4">
    <source>
        <dbReference type="ARBA" id="ARBA00022723"/>
    </source>
</evidence>
<comment type="function">
    <text evidence="13">Oxygenase that can act as both a histone lysine demethylase and a ribosomal histidine hydroxylase.</text>
</comment>
<evidence type="ECO:0000256" key="8">
    <source>
        <dbReference type="ARBA" id="ARBA00023004"/>
    </source>
</evidence>
<evidence type="ECO:0000256" key="2">
    <source>
        <dbReference type="ARBA" id="ARBA00010309"/>
    </source>
</evidence>
<keyword evidence="8 13" id="KW-0408">Iron</keyword>
<evidence type="ECO:0000256" key="9">
    <source>
        <dbReference type="ARBA" id="ARBA00023015"/>
    </source>
</evidence>
<keyword evidence="11 13" id="KW-0539">Nucleus</keyword>
<evidence type="ECO:0000256" key="1">
    <source>
        <dbReference type="ARBA" id="ARBA00004123"/>
    </source>
</evidence>
<keyword evidence="10 13" id="KW-0804">Transcription</keyword>
<comment type="cofactor">
    <cofactor evidence="13">
        <name>Fe(2+)</name>
        <dbReference type="ChEBI" id="CHEBI:29033"/>
    </cofactor>
    <text evidence="13">Binds 1 Fe(2+) ion per subunit.</text>
</comment>
<sequence length="405" mass="46252">METYTAPMFVDVLQKHYIEYGTNVNVAVYKDGVRTTPNGEGRVYPPEIKAHLQAGRSIQFINPMTYCDSVWHLCDILQEMFGSFVGANTYLTPSGTAGFAPHWDDIDAFLMQIEGRKHWKVWAPDDPDLVLPRGPSGHLDNFSEVDMEGCIPVFDGWLEQGDLLYIPRGFIHGGYTEPSTHSLHLTVSVCRQTAFIDMMEKLIPTAVTTLGDAVPTLRESLPTGYLDMGGVLPFQYPLEHEMKKRISSVMNEHMKMLFKHTSHMWQSAIDMMAREYMRTSLPPMLTQEEKRLSAIGDKGFNVLDMRSRKFTLKTQIKFIRRHAQRLIFETESRCFVIHRMSNARVSEGRPEVSFDLDEKLADGFGQLLETYPDWEYVSELACESKADKIKLAQILFDNGLIMAKF</sequence>
<keyword evidence="6 13" id="KW-0223">Dioxygenase</keyword>
<evidence type="ECO:0000256" key="13">
    <source>
        <dbReference type="RuleBase" id="RU366061"/>
    </source>
</evidence>
<dbReference type="EMBL" id="JBGFUD010002612">
    <property type="protein sequence ID" value="MFH4977787.1"/>
    <property type="molecule type" value="Genomic_DNA"/>
</dbReference>
<comment type="catalytic activity">
    <reaction evidence="12 13">
        <text>N(6),N(6)-dimethyl-L-lysyl(36)-[histone H3] + 2 2-oxoglutarate + 2 O2 = L-lysyl(36)-[histone H3] + 2 formaldehyde + 2 succinate + 2 CO2</text>
        <dbReference type="Rhea" id="RHEA:42032"/>
        <dbReference type="Rhea" id="RHEA-COMP:9785"/>
        <dbReference type="Rhea" id="RHEA-COMP:9787"/>
        <dbReference type="ChEBI" id="CHEBI:15379"/>
        <dbReference type="ChEBI" id="CHEBI:16526"/>
        <dbReference type="ChEBI" id="CHEBI:16810"/>
        <dbReference type="ChEBI" id="CHEBI:16842"/>
        <dbReference type="ChEBI" id="CHEBI:29969"/>
        <dbReference type="ChEBI" id="CHEBI:30031"/>
        <dbReference type="ChEBI" id="CHEBI:61976"/>
        <dbReference type="EC" id="1.14.11.27"/>
    </reaction>
</comment>
<reference evidence="15 16" key="1">
    <citation type="submission" date="2024-08" db="EMBL/GenBank/DDBJ databases">
        <title>Gnathostoma spinigerum genome.</title>
        <authorList>
            <person name="Gonzalez-Bertolin B."/>
            <person name="Monzon S."/>
            <person name="Zaballos A."/>
            <person name="Jimenez P."/>
            <person name="Dekumyoy P."/>
            <person name="Varona S."/>
            <person name="Cuesta I."/>
            <person name="Sumanam S."/>
            <person name="Adisakwattana P."/>
            <person name="Gasser R.B."/>
            <person name="Hernandez-Gonzalez A."/>
            <person name="Young N.D."/>
            <person name="Perteguer M.J."/>
        </authorList>
    </citation>
    <scope>NUCLEOTIDE SEQUENCE [LARGE SCALE GENOMIC DNA]</scope>
    <source>
        <strain evidence="15">AL3</strain>
        <tissue evidence="15">Liver</tissue>
    </source>
</reference>
<gene>
    <name evidence="15" type="ORF">AB6A40_004496</name>
</gene>
<dbReference type="GO" id="GO:0005506">
    <property type="term" value="F:iron ion binding"/>
    <property type="evidence" value="ECO:0007669"/>
    <property type="project" value="UniProtKB-UniRule"/>
</dbReference>
<keyword evidence="3" id="KW-0678">Repressor</keyword>
<dbReference type="InterPro" id="IPR003347">
    <property type="entry name" value="JmjC_dom"/>
</dbReference>
<dbReference type="Gene3D" id="1.10.10.1500">
    <property type="entry name" value="JmjC domain-containing ribosomal oxygenase (ROX), dimer domain"/>
    <property type="match status" value="1"/>
</dbReference>
<protein>
    <recommendedName>
        <fullName evidence="13">Bifunctional lysine-specific demethylase and histidyl-hydroxylase</fullName>
        <ecNumber evidence="13">1.14.11.27</ecNumber>
    </recommendedName>
</protein>
<keyword evidence="7 13" id="KW-0560">Oxidoreductase</keyword>
<accession>A0ABD6EET8</accession>
<dbReference type="Pfam" id="PF21233">
    <property type="entry name" value="WHD_RIOX1"/>
    <property type="match status" value="1"/>
</dbReference>
<keyword evidence="9 13" id="KW-0805">Transcription regulation</keyword>
<dbReference type="Pfam" id="PF08007">
    <property type="entry name" value="JmjC_2"/>
    <property type="match status" value="1"/>
</dbReference>
<dbReference type="InterPro" id="IPR039994">
    <property type="entry name" value="NO66-like"/>
</dbReference>
<evidence type="ECO:0000313" key="16">
    <source>
        <dbReference type="Proteomes" id="UP001608902"/>
    </source>
</evidence>
<evidence type="ECO:0000256" key="11">
    <source>
        <dbReference type="ARBA" id="ARBA00023242"/>
    </source>
</evidence>
<keyword evidence="16" id="KW-1185">Reference proteome</keyword>
<keyword evidence="5" id="KW-0156">Chromatin regulator</keyword>
<evidence type="ECO:0000256" key="5">
    <source>
        <dbReference type="ARBA" id="ARBA00022853"/>
    </source>
</evidence>
<dbReference type="GO" id="GO:0140680">
    <property type="term" value="F:histone H3K36me/H3K36me2 demethylase activity"/>
    <property type="evidence" value="ECO:0007669"/>
    <property type="project" value="UniProtKB-EC"/>
</dbReference>
<keyword evidence="4 13" id="KW-0479">Metal-binding</keyword>
<evidence type="ECO:0000256" key="3">
    <source>
        <dbReference type="ARBA" id="ARBA00022491"/>
    </source>
</evidence>
<dbReference type="InterPro" id="IPR049043">
    <property type="entry name" value="WHD_RIOX1"/>
</dbReference>
<comment type="caution">
    <text evidence="15">The sequence shown here is derived from an EMBL/GenBank/DDBJ whole genome shotgun (WGS) entry which is preliminary data.</text>
</comment>
<evidence type="ECO:0000313" key="15">
    <source>
        <dbReference type="EMBL" id="MFH4977787.1"/>
    </source>
</evidence>
<dbReference type="Proteomes" id="UP001608902">
    <property type="component" value="Unassembled WGS sequence"/>
</dbReference>
<dbReference type="Gene3D" id="3.90.930.40">
    <property type="match status" value="1"/>
</dbReference>
<evidence type="ECO:0000259" key="14">
    <source>
        <dbReference type="PROSITE" id="PS51184"/>
    </source>
</evidence>
<dbReference type="PANTHER" id="PTHR13096">
    <property type="entry name" value="MINA53 MYC INDUCED NUCLEAR ANTIGEN"/>
    <property type="match status" value="1"/>
</dbReference>
<name>A0ABD6EET8_9BILA</name>
<dbReference type="GO" id="GO:0005634">
    <property type="term" value="C:nucleus"/>
    <property type="evidence" value="ECO:0007669"/>
    <property type="project" value="UniProtKB-SubCell"/>
</dbReference>
<evidence type="ECO:0000256" key="12">
    <source>
        <dbReference type="ARBA" id="ARBA00047915"/>
    </source>
</evidence>
<dbReference type="AlphaFoldDB" id="A0ABD6EET8"/>
<dbReference type="FunFam" id="3.90.930.40:FF:000001">
    <property type="entry name" value="ribosomal oxygenase 1 isoform X1"/>
    <property type="match status" value="1"/>
</dbReference>
<evidence type="ECO:0000256" key="10">
    <source>
        <dbReference type="ARBA" id="ARBA00023163"/>
    </source>
</evidence>